<keyword evidence="3" id="KW-0812">Transmembrane</keyword>
<organism evidence="5 6">
    <name type="scientific">Gracilibacillus dipsosauri</name>
    <dbReference type="NCBI Taxonomy" id="178340"/>
    <lineage>
        <taxon>Bacteria</taxon>
        <taxon>Bacillati</taxon>
        <taxon>Bacillota</taxon>
        <taxon>Bacilli</taxon>
        <taxon>Bacillales</taxon>
        <taxon>Bacillaceae</taxon>
        <taxon>Gracilibacillus</taxon>
    </lineage>
</organism>
<accession>A0A317L6B7</accession>
<protein>
    <recommendedName>
        <fullName evidence="2">Anti-sigma-W factor RsiW</fullName>
    </recommendedName>
</protein>
<comment type="similarity">
    <text evidence="1">Belongs to the zinc-associated anti-sigma factor (ZAS) superfamily. Anti-sigma-W factor family.</text>
</comment>
<evidence type="ECO:0000313" key="5">
    <source>
        <dbReference type="EMBL" id="PWU70448.1"/>
    </source>
</evidence>
<dbReference type="OrthoDB" id="9782842at2"/>
<reference evidence="5 6" key="1">
    <citation type="submission" date="2018-05" db="EMBL/GenBank/DDBJ databases">
        <title>Genomic analysis of Gracilibacillus dipsosauri DD1 reveals novel features of a salt-tolerant amylase.</title>
        <authorList>
            <person name="Deutch C.E."/>
            <person name="Yang S."/>
        </authorList>
    </citation>
    <scope>NUCLEOTIDE SEQUENCE [LARGE SCALE GENOMIC DNA]</scope>
    <source>
        <strain evidence="5 6">DD1</strain>
    </source>
</reference>
<feature type="domain" description="Putative zinc-finger" evidence="4">
    <location>
        <begin position="3"/>
        <end position="38"/>
    </location>
</feature>
<evidence type="ECO:0000256" key="2">
    <source>
        <dbReference type="ARBA" id="ARBA00024438"/>
    </source>
</evidence>
<dbReference type="EMBL" id="QGTD01000001">
    <property type="protein sequence ID" value="PWU70448.1"/>
    <property type="molecule type" value="Genomic_DNA"/>
</dbReference>
<proteinExistence type="inferred from homology"/>
<keyword evidence="3" id="KW-1133">Transmembrane helix</keyword>
<gene>
    <name evidence="5" type="ORF">DLJ74_01035</name>
</gene>
<dbReference type="InterPro" id="IPR027383">
    <property type="entry name" value="Znf_put"/>
</dbReference>
<keyword evidence="6" id="KW-1185">Reference proteome</keyword>
<dbReference type="Gene3D" id="1.10.10.1320">
    <property type="entry name" value="Anti-sigma factor, zinc-finger domain"/>
    <property type="match status" value="1"/>
</dbReference>
<comment type="caution">
    <text evidence="5">The sequence shown here is derived from an EMBL/GenBank/DDBJ whole genome shotgun (WGS) entry which is preliminary data.</text>
</comment>
<evidence type="ECO:0000256" key="1">
    <source>
        <dbReference type="ARBA" id="ARBA00024353"/>
    </source>
</evidence>
<evidence type="ECO:0000313" key="6">
    <source>
        <dbReference type="Proteomes" id="UP000245624"/>
    </source>
</evidence>
<sequence>MSCNKEIIQLMHQYLDGDISEEKEQELRSHLRSCEACQEHFKELKRTVALITANVDIQPSFDFTNKVMAQLPKEKKRTSIQRWFRVHPLLTAAAIFFILMSSSIFTMWNQDHQLSYPKGMNLVVENDTVIVPEGVVIEDDLEVKNGNIKIEGKVKGDVIIINGDKLKASAGDVAGEIKEVDRVFGWLWYEIKEMAELVFNLPD</sequence>
<dbReference type="Proteomes" id="UP000245624">
    <property type="component" value="Unassembled WGS sequence"/>
</dbReference>
<evidence type="ECO:0000256" key="3">
    <source>
        <dbReference type="SAM" id="Phobius"/>
    </source>
</evidence>
<evidence type="ECO:0000259" key="4">
    <source>
        <dbReference type="Pfam" id="PF13490"/>
    </source>
</evidence>
<dbReference type="AlphaFoldDB" id="A0A317L6B7"/>
<keyword evidence="3" id="KW-0472">Membrane</keyword>
<dbReference type="Pfam" id="PF13490">
    <property type="entry name" value="zf-HC2"/>
    <property type="match status" value="1"/>
</dbReference>
<dbReference type="InterPro" id="IPR041916">
    <property type="entry name" value="Anti_sigma_zinc_sf"/>
</dbReference>
<name>A0A317L6B7_9BACI</name>
<feature type="transmembrane region" description="Helical" evidence="3">
    <location>
        <begin position="86"/>
        <end position="108"/>
    </location>
</feature>
<dbReference type="RefSeq" id="WP_054860501.1">
    <property type="nucleotide sequence ID" value="NZ_JAJUIE010000159.1"/>
</dbReference>